<dbReference type="EMBL" id="BMFK01000001">
    <property type="protein sequence ID" value="GGE58199.1"/>
    <property type="molecule type" value="Genomic_DNA"/>
</dbReference>
<dbReference type="AlphaFoldDB" id="A0A917AKH5"/>
<keyword evidence="1" id="KW-1133">Transmembrane helix</keyword>
<name>A0A917AKH5_9BACI</name>
<dbReference type="Proteomes" id="UP000605259">
    <property type="component" value="Unassembled WGS sequence"/>
</dbReference>
<evidence type="ECO:0000256" key="1">
    <source>
        <dbReference type="SAM" id="Phobius"/>
    </source>
</evidence>
<evidence type="ECO:0000313" key="2">
    <source>
        <dbReference type="EMBL" id="GGE58199.1"/>
    </source>
</evidence>
<comment type="caution">
    <text evidence="2">The sequence shown here is derived from an EMBL/GenBank/DDBJ whole genome shotgun (WGS) entry which is preliminary data.</text>
</comment>
<evidence type="ECO:0000313" key="3">
    <source>
        <dbReference type="Proteomes" id="UP000605259"/>
    </source>
</evidence>
<reference evidence="2" key="1">
    <citation type="journal article" date="2014" name="Int. J. Syst. Evol. Microbiol.">
        <title>Complete genome sequence of Corynebacterium casei LMG S-19264T (=DSM 44701T), isolated from a smear-ripened cheese.</title>
        <authorList>
            <consortium name="US DOE Joint Genome Institute (JGI-PGF)"/>
            <person name="Walter F."/>
            <person name="Albersmeier A."/>
            <person name="Kalinowski J."/>
            <person name="Ruckert C."/>
        </authorList>
    </citation>
    <scope>NUCLEOTIDE SEQUENCE</scope>
    <source>
        <strain evidence="2">CGMCC 1.12698</strain>
    </source>
</reference>
<sequence length="94" mass="10745">MVLINIFSKVSLTCIPFAVFILSQYDENSTLWKIGICAPIIGAFLAFGSNTRTQIVLLTLCNIGFYFIWIIFLFLAEPMTPPSGPTYWERYPRE</sequence>
<feature type="transmembrane region" description="Helical" evidence="1">
    <location>
        <begin position="7"/>
        <end position="25"/>
    </location>
</feature>
<protein>
    <submittedName>
        <fullName evidence="2">Uncharacterized protein</fullName>
    </submittedName>
</protein>
<keyword evidence="3" id="KW-1185">Reference proteome</keyword>
<proteinExistence type="predicted"/>
<gene>
    <name evidence="2" type="ORF">GCM10007140_05670</name>
</gene>
<organism evidence="2 3">
    <name type="scientific">Priestia taiwanensis</name>
    <dbReference type="NCBI Taxonomy" id="1347902"/>
    <lineage>
        <taxon>Bacteria</taxon>
        <taxon>Bacillati</taxon>
        <taxon>Bacillota</taxon>
        <taxon>Bacilli</taxon>
        <taxon>Bacillales</taxon>
        <taxon>Bacillaceae</taxon>
        <taxon>Priestia</taxon>
    </lineage>
</organism>
<reference evidence="2" key="2">
    <citation type="submission" date="2020-09" db="EMBL/GenBank/DDBJ databases">
        <authorList>
            <person name="Sun Q."/>
            <person name="Zhou Y."/>
        </authorList>
    </citation>
    <scope>NUCLEOTIDE SEQUENCE</scope>
    <source>
        <strain evidence="2">CGMCC 1.12698</strain>
    </source>
</reference>
<keyword evidence="1" id="KW-0472">Membrane</keyword>
<feature type="transmembrane region" description="Helical" evidence="1">
    <location>
        <begin position="55"/>
        <end position="76"/>
    </location>
</feature>
<accession>A0A917AKH5</accession>
<keyword evidence="1" id="KW-0812">Transmembrane</keyword>
<feature type="transmembrane region" description="Helical" evidence="1">
    <location>
        <begin position="31"/>
        <end position="48"/>
    </location>
</feature>